<dbReference type="InterPro" id="IPR029058">
    <property type="entry name" value="AB_hydrolase_fold"/>
</dbReference>
<dbReference type="EMBL" id="JAVREV010000021">
    <property type="protein sequence ID" value="MDT0446673.1"/>
    <property type="molecule type" value="Genomic_DNA"/>
</dbReference>
<feature type="domain" description="BD-FAE-like" evidence="2">
    <location>
        <begin position="67"/>
        <end position="164"/>
    </location>
</feature>
<evidence type="ECO:0000256" key="1">
    <source>
        <dbReference type="ARBA" id="ARBA00022801"/>
    </source>
</evidence>
<keyword evidence="1 3" id="KW-0378">Hydrolase</keyword>
<organism evidence="3 4">
    <name type="scientific">Streptomyces johnsoniae</name>
    <dbReference type="NCBI Taxonomy" id="3075532"/>
    <lineage>
        <taxon>Bacteria</taxon>
        <taxon>Bacillati</taxon>
        <taxon>Actinomycetota</taxon>
        <taxon>Actinomycetes</taxon>
        <taxon>Kitasatosporales</taxon>
        <taxon>Streptomycetaceae</taxon>
        <taxon>Streptomyces</taxon>
    </lineage>
</organism>
<dbReference type="PANTHER" id="PTHR48081">
    <property type="entry name" value="AB HYDROLASE SUPERFAMILY PROTEIN C4A8.06C"/>
    <property type="match status" value="1"/>
</dbReference>
<accession>A0ABU2SCY9</accession>
<dbReference type="SUPFAM" id="SSF53474">
    <property type="entry name" value="alpha/beta-Hydrolases"/>
    <property type="match status" value="1"/>
</dbReference>
<gene>
    <name evidence="3" type="ORF">RM779_29355</name>
</gene>
<comment type="caution">
    <text evidence="3">The sequence shown here is derived from an EMBL/GenBank/DDBJ whole genome shotgun (WGS) entry which is preliminary data.</text>
</comment>
<dbReference type="Pfam" id="PF20434">
    <property type="entry name" value="BD-FAE"/>
    <property type="match status" value="1"/>
</dbReference>
<evidence type="ECO:0000259" key="2">
    <source>
        <dbReference type="Pfam" id="PF20434"/>
    </source>
</evidence>
<keyword evidence="4" id="KW-1185">Reference proteome</keyword>
<evidence type="ECO:0000313" key="4">
    <source>
        <dbReference type="Proteomes" id="UP001183615"/>
    </source>
</evidence>
<proteinExistence type="predicted"/>
<dbReference type="RefSeq" id="WP_311620825.1">
    <property type="nucleotide sequence ID" value="NZ_JAVREV010000021.1"/>
</dbReference>
<evidence type="ECO:0000313" key="3">
    <source>
        <dbReference type="EMBL" id="MDT0446673.1"/>
    </source>
</evidence>
<protein>
    <submittedName>
        <fullName evidence="3">Alpha/beta hydrolase</fullName>
    </submittedName>
</protein>
<dbReference type="Gene3D" id="3.40.50.1820">
    <property type="entry name" value="alpha/beta hydrolase"/>
    <property type="match status" value="1"/>
</dbReference>
<sequence length="282" mass="29680">MPELPPLPWHFTVRRLLWAAMPQATGRAVVGEDRSVLTRPAPPPPLHLRHGDGAAHVADGWPGDERAARRPLLLLIHGGFWRPEYDREHTRPLAAALRGAGWTAASVEYRREPGDPHATTADVRAALDRLPGELAAAGAPFDGRILLVGHSAGGHLALWAAAAHPPDGLAGTLALAPVADLRLAHRLGLDDGAVADFLGGPPDDAAALDPVRLPAPTTPVALAHGTDDIRVPPALSTAYTTAHPTARLLPLQNTGHFELIDPLSTAWPTLLTTLKSLAAPST</sequence>
<dbReference type="InterPro" id="IPR050300">
    <property type="entry name" value="GDXG_lipolytic_enzyme"/>
</dbReference>
<dbReference type="GO" id="GO:0016787">
    <property type="term" value="F:hydrolase activity"/>
    <property type="evidence" value="ECO:0007669"/>
    <property type="project" value="UniProtKB-KW"/>
</dbReference>
<name>A0ABU2SCY9_9ACTN</name>
<reference evidence="4" key="1">
    <citation type="submission" date="2023-07" db="EMBL/GenBank/DDBJ databases">
        <title>30 novel species of actinomycetes from the DSMZ collection.</title>
        <authorList>
            <person name="Nouioui I."/>
        </authorList>
    </citation>
    <scope>NUCLEOTIDE SEQUENCE [LARGE SCALE GENOMIC DNA]</scope>
    <source>
        <strain evidence="4">DSM 41886</strain>
    </source>
</reference>
<dbReference type="Proteomes" id="UP001183615">
    <property type="component" value="Unassembled WGS sequence"/>
</dbReference>
<dbReference type="InterPro" id="IPR049492">
    <property type="entry name" value="BD-FAE-like_dom"/>
</dbReference>